<feature type="region of interest" description="Disordered" evidence="1">
    <location>
        <begin position="812"/>
        <end position="872"/>
    </location>
</feature>
<feature type="region of interest" description="Disordered" evidence="1">
    <location>
        <begin position="989"/>
        <end position="1035"/>
    </location>
</feature>
<accession>A0A2C6KUE8</accession>
<feature type="compositionally biased region" description="Polar residues" evidence="1">
    <location>
        <begin position="62"/>
        <end position="71"/>
    </location>
</feature>
<keyword evidence="3" id="KW-1185">Reference proteome</keyword>
<dbReference type="VEuPathDB" id="ToxoDB:CSUI_005666"/>
<feature type="compositionally biased region" description="Basic residues" evidence="1">
    <location>
        <begin position="469"/>
        <end position="480"/>
    </location>
</feature>
<comment type="caution">
    <text evidence="2">The sequence shown here is derived from an EMBL/GenBank/DDBJ whole genome shotgun (WGS) entry which is preliminary data.</text>
</comment>
<reference evidence="2 3" key="1">
    <citation type="journal article" date="2017" name="Int. J. Parasitol.">
        <title>The genome of the protozoan parasite Cystoisospora suis and a reverse vaccinology approach to identify vaccine candidates.</title>
        <authorList>
            <person name="Palmieri N."/>
            <person name="Shrestha A."/>
            <person name="Ruttkowski B."/>
            <person name="Beck T."/>
            <person name="Vogl C."/>
            <person name="Tomley F."/>
            <person name="Blake D.P."/>
            <person name="Joachim A."/>
        </authorList>
    </citation>
    <scope>NUCLEOTIDE SEQUENCE [LARGE SCALE GENOMIC DNA]</scope>
    <source>
        <strain evidence="2 3">Wien I</strain>
    </source>
</reference>
<feature type="compositionally biased region" description="Polar residues" evidence="1">
    <location>
        <begin position="821"/>
        <end position="862"/>
    </location>
</feature>
<feature type="region of interest" description="Disordered" evidence="1">
    <location>
        <begin position="450"/>
        <end position="514"/>
    </location>
</feature>
<feature type="region of interest" description="Disordered" evidence="1">
    <location>
        <begin position="589"/>
        <end position="613"/>
    </location>
</feature>
<feature type="region of interest" description="Disordered" evidence="1">
    <location>
        <begin position="416"/>
        <end position="437"/>
    </location>
</feature>
<sequence>GESLEDVRERAVVFFVEALVGEFLLSVDLRDFVAEAAADERRAVAVANRLAPSPDNAGVPGSSRSPAQLSEPSLPCANNVEAQEGVSNSKLGPSNHTTSPAQALFSLQSEREDTKAYPRQQRAFGDGIAEMSNDVKDAVSSGVGTEQEMNRRHLVAQSDLAVDDPARQEREMRLDKWIGRPAKVLAGSDEMTDSSLSFLSPSVNLVFGGTLDVAVEAPSAASTAVATDAKTRGFASLFSLDVTGSDCSSSSASAEERNPSLESDSSPRRATESNGVGVSHRPPASQVSDPVSMRASAVEECEADWHCQSEHVTLANIEMSVASADDDENDGDVTTVSSPSARGSYTLVKPTIQGASVSPILSAPGPVHKGQTSVLPENHPLREAADSHSNDSLQSSPTTHSTAALFSVTSVSGPVTDGLQELHAPGTGSHTHVTSSYDAPLPAGFSASFSEAASEDGVREGGAAPAGGRRPKRRRRRKGKSQTGGDVDDDGGPRDAAGQNATTRKKSGSWFPPAVGEMQVTQRSGGVQTEAAREASHTADHLEEMEFASVASCGASTVYQDGVAMADEAEDDPGRARCCVGPVVQMPFSDGEAEPNTRYHGATSPGTRSDCDGEKVYSTARRKRRGASAVGTCLRSGWSAAQARSEGTGTCLRYSKAQLPHPQPSLSFDAKVTSDSGWLRLKSSSGFCREEEYWSLFAHSRFGQGEEEDEVVQSLRRSQQARKRVEIGGPLSPVTSSDGENKHSRNCYPTGDACHRAQTDNLCRPSVQVKDLRLPFTLCKLPDKTSGSFLSAERRAEFTKFIFFENSPDRLPLTEEETGVDQGSTSCMTKSSGPAASSGTDKQSEHQQSQGQEMLVTSQVTDTESRKPEPKMGILCRSAHETPEEYGSVGVRSSAAGVCDSVRTPTSKQRNWVWPALQEGERVQRERRRSGPCGSTLPHRAGHGTACELGGGSHVRLMTNTKVRGGHMEIDCVGAEASLLDACEHTEGRVGGRTAEPEDQGSCHPEWRMNGDASSDDGRASLSNRERRGIPGEKRDHPLVLHNRRRSFSWSAGGQGFTEVSWSCSTRVPPETHSVTFTVTLSATNRGPPQAPSEDPAFWTSLSFPQGVRTPSCTSELRAQSNAAASTNRKHRSRAASADAIMGSHVIALFSETQARDPDVTQLEDEAADSPQIQLLSHRRCRAELVTENVRRLFSSRKRHHRSVQPGHGRTEGGPQEMPCPSGDGSLKLPVIFAGLLHLVSGFARTCMPVAGAPARRADEGLSECTGSRSTVAAESCQHFAGLRAQPCLQVQDSQLLLPQGGHATGERERLPPAVVQSGDESLQENARNSFAAPASCTLPDTAMLANPSVNPLCMWSLGLLRVLGKKCKEWSESCVTSLLGRPRKSKHTQKTQTSDGLSVMGSRVSVMTDTGENHAASAHCGALTDPARCLTERGEGAVAESVKDGPASSSLGGRSEETHPPVRGRVLHLMKKTVTQCVAATLQNVHGRDVAAVTGDARGPGTPAPVLGMADESYSRAEGGQDKQPMQGERSAGSVLVITHECVIRELLQALCGRRFGNTIKAGSITVLDVYTRRSGNESLRTSIPSRNTKAWSWLTGYASESEVREGSDQEEKKTSVEMTVEESDLDVDIEPSELHVLGLPYKSAQLFASDERVEAVDALLSRVNCRVEVFNKRE</sequence>
<feature type="region of interest" description="Disordered" evidence="1">
    <location>
        <begin position="51"/>
        <end position="74"/>
    </location>
</feature>
<organism evidence="2 3">
    <name type="scientific">Cystoisospora suis</name>
    <dbReference type="NCBI Taxonomy" id="483139"/>
    <lineage>
        <taxon>Eukaryota</taxon>
        <taxon>Sar</taxon>
        <taxon>Alveolata</taxon>
        <taxon>Apicomplexa</taxon>
        <taxon>Conoidasida</taxon>
        <taxon>Coccidia</taxon>
        <taxon>Eucoccidiorida</taxon>
        <taxon>Eimeriorina</taxon>
        <taxon>Sarcocystidae</taxon>
        <taxon>Cystoisospora</taxon>
    </lineage>
</organism>
<feature type="region of interest" description="Disordered" evidence="1">
    <location>
        <begin position="247"/>
        <end position="295"/>
    </location>
</feature>
<feature type="compositionally biased region" description="Polar residues" evidence="1">
    <location>
        <begin position="332"/>
        <end position="343"/>
    </location>
</feature>
<evidence type="ECO:0000313" key="2">
    <source>
        <dbReference type="EMBL" id="PHJ20499.1"/>
    </source>
</evidence>
<dbReference type="GeneID" id="94429047"/>
<name>A0A2C6KUE8_9APIC</name>
<dbReference type="RefSeq" id="XP_067922187.1">
    <property type="nucleotide sequence ID" value="XM_068065836.1"/>
</dbReference>
<dbReference type="Proteomes" id="UP000221165">
    <property type="component" value="Unassembled WGS sequence"/>
</dbReference>
<feature type="non-terminal residue" evidence="2">
    <location>
        <position position="1"/>
    </location>
</feature>
<feature type="region of interest" description="Disordered" evidence="1">
    <location>
        <begin position="1196"/>
        <end position="1223"/>
    </location>
</feature>
<proteinExistence type="predicted"/>
<gene>
    <name evidence="2" type="ORF">CSUI_005666</name>
</gene>
<feature type="region of interest" description="Disordered" evidence="1">
    <location>
        <begin position="1436"/>
        <end position="1461"/>
    </location>
</feature>
<dbReference type="EMBL" id="MIGC01002739">
    <property type="protein sequence ID" value="PHJ20499.1"/>
    <property type="molecule type" value="Genomic_DNA"/>
</dbReference>
<dbReference type="OrthoDB" id="10691961at2759"/>
<feature type="compositionally biased region" description="Basic and acidic residues" evidence="1">
    <location>
        <begin position="1016"/>
        <end position="1035"/>
    </location>
</feature>
<evidence type="ECO:0000313" key="3">
    <source>
        <dbReference type="Proteomes" id="UP000221165"/>
    </source>
</evidence>
<protein>
    <submittedName>
        <fullName evidence="2">Phosphoglycerate mutase family protein</fullName>
    </submittedName>
</protein>
<feature type="compositionally biased region" description="Basic and acidic residues" evidence="1">
    <location>
        <begin position="254"/>
        <end position="271"/>
    </location>
</feature>
<feature type="compositionally biased region" description="Polar residues" evidence="1">
    <location>
        <begin position="428"/>
        <end position="437"/>
    </location>
</feature>
<feature type="region of interest" description="Disordered" evidence="1">
    <location>
        <begin position="322"/>
        <end position="343"/>
    </location>
</feature>
<feature type="region of interest" description="Disordered" evidence="1">
    <location>
        <begin position="921"/>
        <end position="945"/>
    </location>
</feature>
<evidence type="ECO:0000256" key="1">
    <source>
        <dbReference type="SAM" id="MobiDB-lite"/>
    </source>
</evidence>